<dbReference type="Proteomes" id="UP001164539">
    <property type="component" value="Chromosome 2"/>
</dbReference>
<name>A0ACC1YLG5_MELAZ</name>
<accession>A0ACC1YLG5</accession>
<keyword evidence="2" id="KW-1185">Reference proteome</keyword>
<protein>
    <submittedName>
        <fullName evidence="1">Sister chromatid cohesion PDS5-like protein</fullName>
    </submittedName>
</protein>
<gene>
    <name evidence="1" type="ORF">OWV82_003293</name>
</gene>
<sequence length="244" mass="27219">MRMTMIELLAEEVKVYWSESRKWFAGHIKAFDDMKRLHSILYDDGDKEELDLRKERFELEIMPTEGFSLRVDISKKKIGALDSDVASSTMSPGKKLRVGDAEEATKSLGLKNVGKIGSSKSRRKGTKLKKDSDVVPDNVVEVITDKINVAEELAELNVDKDFDDFKPLAEIAAQLRPGFEVKKMGSDTHDTEGSEKTESDDSILLKSFGSLKKETKGAINVKSSKLITRKEINEAETLELGYGG</sequence>
<dbReference type="EMBL" id="CM051395">
    <property type="protein sequence ID" value="KAJ4724287.1"/>
    <property type="molecule type" value="Genomic_DNA"/>
</dbReference>
<comment type="caution">
    <text evidence="1">The sequence shown here is derived from an EMBL/GenBank/DDBJ whole genome shotgun (WGS) entry which is preliminary data.</text>
</comment>
<evidence type="ECO:0000313" key="2">
    <source>
        <dbReference type="Proteomes" id="UP001164539"/>
    </source>
</evidence>
<organism evidence="1 2">
    <name type="scientific">Melia azedarach</name>
    <name type="common">Chinaberry tree</name>
    <dbReference type="NCBI Taxonomy" id="155640"/>
    <lineage>
        <taxon>Eukaryota</taxon>
        <taxon>Viridiplantae</taxon>
        <taxon>Streptophyta</taxon>
        <taxon>Embryophyta</taxon>
        <taxon>Tracheophyta</taxon>
        <taxon>Spermatophyta</taxon>
        <taxon>Magnoliopsida</taxon>
        <taxon>eudicotyledons</taxon>
        <taxon>Gunneridae</taxon>
        <taxon>Pentapetalae</taxon>
        <taxon>rosids</taxon>
        <taxon>malvids</taxon>
        <taxon>Sapindales</taxon>
        <taxon>Meliaceae</taxon>
        <taxon>Melia</taxon>
    </lineage>
</organism>
<evidence type="ECO:0000313" key="1">
    <source>
        <dbReference type="EMBL" id="KAJ4724287.1"/>
    </source>
</evidence>
<proteinExistence type="predicted"/>
<reference evidence="1 2" key="1">
    <citation type="journal article" date="2023" name="Science">
        <title>Complex scaffold remodeling in plant triterpene biosynthesis.</title>
        <authorList>
            <person name="De La Pena R."/>
            <person name="Hodgson H."/>
            <person name="Liu J.C."/>
            <person name="Stephenson M.J."/>
            <person name="Martin A.C."/>
            <person name="Owen C."/>
            <person name="Harkess A."/>
            <person name="Leebens-Mack J."/>
            <person name="Jimenez L.E."/>
            <person name="Osbourn A."/>
            <person name="Sattely E.S."/>
        </authorList>
    </citation>
    <scope>NUCLEOTIDE SEQUENCE [LARGE SCALE GENOMIC DNA]</scope>
    <source>
        <strain evidence="2">cv. JPN11</strain>
        <tissue evidence="1">Leaf</tissue>
    </source>
</reference>